<dbReference type="GO" id="GO:0016705">
    <property type="term" value="F:oxidoreductase activity, acting on paired donors, with incorporation or reduction of molecular oxygen"/>
    <property type="evidence" value="ECO:0007669"/>
    <property type="project" value="InterPro"/>
</dbReference>
<dbReference type="PANTHER" id="PTHR30011:SF16">
    <property type="entry name" value="C2H2 FINGER DOMAIN TRANSCRIPTION FACTOR (EUROFUNG)-RELATED"/>
    <property type="match status" value="1"/>
</dbReference>
<keyword evidence="4 7" id="KW-0503">Monooxygenase</keyword>
<dbReference type="NCBIfam" id="TIGR03860">
    <property type="entry name" value="FMN_nitrolo"/>
    <property type="match status" value="1"/>
</dbReference>
<dbReference type="Gene3D" id="3.20.20.30">
    <property type="entry name" value="Luciferase-like domain"/>
    <property type="match status" value="1"/>
</dbReference>
<evidence type="ECO:0000259" key="6">
    <source>
        <dbReference type="Pfam" id="PF00296"/>
    </source>
</evidence>
<dbReference type="STRING" id="1206466.K0KYQ3"/>
<dbReference type="PIRSF" id="PIRSF000337">
    <property type="entry name" value="NTA_MOA"/>
    <property type="match status" value="1"/>
</dbReference>
<evidence type="ECO:0000313" key="8">
    <source>
        <dbReference type="Proteomes" id="UP000009328"/>
    </source>
</evidence>
<keyword evidence="1" id="KW-0285">Flavoprotein</keyword>
<evidence type="ECO:0000313" key="7">
    <source>
        <dbReference type="EMBL" id="CCH46208.1"/>
    </source>
</evidence>
<dbReference type="Pfam" id="PF00296">
    <property type="entry name" value="Bac_luciferase"/>
    <property type="match status" value="1"/>
</dbReference>
<dbReference type="InParanoid" id="K0KYQ3"/>
<keyword evidence="2" id="KW-0288">FMN</keyword>
<comment type="caution">
    <text evidence="7">The sequence shown here is derived from an EMBL/GenBank/DDBJ whole genome shotgun (WGS) entry which is preliminary data.</text>
</comment>
<dbReference type="eggNOG" id="ENOG502QSR6">
    <property type="taxonomic scope" value="Eukaryota"/>
</dbReference>
<evidence type="ECO:0000256" key="3">
    <source>
        <dbReference type="ARBA" id="ARBA00023002"/>
    </source>
</evidence>
<dbReference type="Proteomes" id="UP000009328">
    <property type="component" value="Unassembled WGS sequence"/>
</dbReference>
<dbReference type="GO" id="GO:0004497">
    <property type="term" value="F:monooxygenase activity"/>
    <property type="evidence" value="ECO:0007669"/>
    <property type="project" value="UniProtKB-KW"/>
</dbReference>
<evidence type="ECO:0000256" key="5">
    <source>
        <dbReference type="ARBA" id="ARBA00033748"/>
    </source>
</evidence>
<accession>K0KYQ3</accession>
<sequence length="473" mass="52801">MPSAQKSLVINIITGGSPGLWRNEEDESKHFTHSLDPWIKLAKIAERGKIHSLFVADHLTFFDSYKGPGNFREPARTGVFAPRVDPAAVVTALSSVTKGLGFGITFSTVSEHPYHFARRLASLDLLSNGRVGWNIVSSYLESIGPNLLNGEPFPEHDERYVKSEEYVDVVLKLLLSSWREDAVKYDKENGIFADPNLIRKINHKGKYFSVEGPGITEPTPQSFPVIIQAGTSRKGKELAAKNAEVVFVEGRSRETLAQDIKEIRSLAESYGRDPSSIKFLAGATPVLAKTHEEAIAKAQKIKEFATPEAGEVGFGGISGIDLSKYDLDDEIDYKGTNAIQTITDNIFKKAKKNKPTKREVLKAYTAKLGNLIGTPSEVADELEKWVRDYDLDGFNLSYAVFPSGIEDIVDLLIPELQRRGIFHKDYAADTLRENINEQKGKLFLDEDHPAYKLRWTKDLTKEEFEEKIGFPPK</sequence>
<dbReference type="InterPro" id="IPR036661">
    <property type="entry name" value="Luciferase-like_sf"/>
</dbReference>
<dbReference type="SUPFAM" id="SSF51679">
    <property type="entry name" value="Bacterial luciferase-like"/>
    <property type="match status" value="1"/>
</dbReference>
<gene>
    <name evidence="7" type="ORF">BN7_5799</name>
</gene>
<dbReference type="EMBL" id="CAIF01000234">
    <property type="protein sequence ID" value="CCH46208.1"/>
    <property type="molecule type" value="Genomic_DNA"/>
</dbReference>
<name>K0KYQ3_WICCF</name>
<protein>
    <submittedName>
        <fullName evidence="7">Monooxygenase</fullName>
    </submittedName>
</protein>
<dbReference type="InterPro" id="IPR016215">
    <property type="entry name" value="NTA_MOA"/>
</dbReference>
<dbReference type="InterPro" id="IPR011251">
    <property type="entry name" value="Luciferase-like_dom"/>
</dbReference>
<dbReference type="InterPro" id="IPR051260">
    <property type="entry name" value="Diverse_substr_monoxygenases"/>
</dbReference>
<keyword evidence="3" id="KW-0560">Oxidoreductase</keyword>
<comment type="similarity">
    <text evidence="5">Belongs to the NtaA/SnaA/DszA monooxygenase family.</text>
</comment>
<evidence type="ECO:0000256" key="1">
    <source>
        <dbReference type="ARBA" id="ARBA00022630"/>
    </source>
</evidence>
<evidence type="ECO:0000256" key="2">
    <source>
        <dbReference type="ARBA" id="ARBA00022643"/>
    </source>
</evidence>
<reference evidence="7 8" key="1">
    <citation type="journal article" date="2012" name="Eukaryot. Cell">
        <title>Draft genome sequence of Wickerhamomyces ciferrii NRRL Y-1031 F-60-10.</title>
        <authorList>
            <person name="Schneider J."/>
            <person name="Andrea H."/>
            <person name="Blom J."/>
            <person name="Jaenicke S."/>
            <person name="Ruckert C."/>
            <person name="Schorsch C."/>
            <person name="Szczepanowski R."/>
            <person name="Farwick M."/>
            <person name="Goesmann A."/>
            <person name="Puhler A."/>
            <person name="Schaffer S."/>
            <person name="Tauch A."/>
            <person name="Kohler T."/>
            <person name="Brinkrolf K."/>
        </authorList>
    </citation>
    <scope>NUCLEOTIDE SEQUENCE [LARGE SCALE GENOMIC DNA]</scope>
    <source>
        <strain evidence="8">ATCC 14091 / BCRC 22168 / CBS 111 / JCM 3599 / NBRC 0793 / NRRL Y-1031 F-60-10</strain>
    </source>
</reference>
<evidence type="ECO:0000256" key="4">
    <source>
        <dbReference type="ARBA" id="ARBA00023033"/>
    </source>
</evidence>
<keyword evidence="8" id="KW-1185">Reference proteome</keyword>
<dbReference type="PANTHER" id="PTHR30011">
    <property type="entry name" value="ALKANESULFONATE MONOOXYGENASE-RELATED"/>
    <property type="match status" value="1"/>
</dbReference>
<proteinExistence type="inferred from homology"/>
<dbReference type="AlphaFoldDB" id="K0KYQ3"/>
<dbReference type="HOGENOM" id="CLU_022256_0_0_1"/>
<organism evidence="7 8">
    <name type="scientific">Wickerhamomyces ciferrii (strain ATCC 14091 / BCRC 22168 / CBS 111 / JCM 3599 / NBRC 0793 / NRRL Y-1031 F-60-10)</name>
    <name type="common">Yeast</name>
    <name type="synonym">Pichia ciferrii</name>
    <dbReference type="NCBI Taxonomy" id="1206466"/>
    <lineage>
        <taxon>Eukaryota</taxon>
        <taxon>Fungi</taxon>
        <taxon>Dikarya</taxon>
        <taxon>Ascomycota</taxon>
        <taxon>Saccharomycotina</taxon>
        <taxon>Saccharomycetes</taxon>
        <taxon>Phaffomycetales</taxon>
        <taxon>Wickerhamomycetaceae</taxon>
        <taxon>Wickerhamomyces</taxon>
    </lineage>
</organism>
<feature type="domain" description="Luciferase-like" evidence="6">
    <location>
        <begin position="33"/>
        <end position="386"/>
    </location>
</feature>